<keyword evidence="1" id="KW-0812">Transmembrane</keyword>
<gene>
    <name evidence="2" type="ORF">dsmv_2765</name>
</gene>
<keyword evidence="3" id="KW-1185">Reference proteome</keyword>
<dbReference type="InterPro" id="IPR011990">
    <property type="entry name" value="TPR-like_helical_dom_sf"/>
</dbReference>
<dbReference type="AlphaFoldDB" id="S7UXY4"/>
<dbReference type="eggNOG" id="COG0457">
    <property type="taxonomic scope" value="Bacteria"/>
</dbReference>
<dbReference type="RefSeq" id="WP_020877522.1">
    <property type="nucleotide sequence ID" value="NZ_ATHJ01000092.1"/>
</dbReference>
<dbReference type="Proteomes" id="UP000014977">
    <property type="component" value="Unassembled WGS sequence"/>
</dbReference>
<dbReference type="Gene3D" id="1.25.40.10">
    <property type="entry name" value="Tetratricopeptide repeat domain"/>
    <property type="match status" value="1"/>
</dbReference>
<dbReference type="STRING" id="897.B2D07_11045"/>
<sequence length="238" mass="27356">MTVKKYHYILPIFLLAAIIFFQGNYLDKRYVGRVILPECPWCDANAKGDVVYLPMDTSAMRLISPADPDFLADMLWMRALYYFGQHALTDQQYPFLLNLLDMITDLSPRWGYPYIHGAIIMSDIGESTEDALYMVEKGLTHHPEDWQLWFFKGYYLMKDGNNLEAAEALQKAAVLPGAPVYLAELSATLLTREGKRDMALRFLEASLEMIADPRQREFIIQKMQKVKGQYDDTGTAME</sequence>
<proteinExistence type="predicted"/>
<protein>
    <submittedName>
        <fullName evidence="2">Uncharacterized protein</fullName>
    </submittedName>
</protein>
<keyword evidence="1" id="KW-1133">Transmembrane helix</keyword>
<reference evidence="2 3" key="1">
    <citation type="journal article" date="2013" name="Genome Announc.">
        <title>Draft genome sequences for three mercury-methylating, sulfate-reducing bacteria.</title>
        <authorList>
            <person name="Brown S.D."/>
            <person name="Hurt R.A.Jr."/>
            <person name="Gilmour C.C."/>
            <person name="Elias D.A."/>
        </authorList>
    </citation>
    <scope>NUCLEOTIDE SEQUENCE [LARGE SCALE GENOMIC DNA]</scope>
    <source>
        <strain evidence="2 3">DSM 2059</strain>
    </source>
</reference>
<evidence type="ECO:0000313" key="2">
    <source>
        <dbReference type="EMBL" id="EPR39109.1"/>
    </source>
</evidence>
<comment type="caution">
    <text evidence="2">The sequence shown here is derived from an EMBL/GenBank/DDBJ whole genome shotgun (WGS) entry which is preliminary data.</text>
</comment>
<name>S7UXY4_DESML</name>
<evidence type="ECO:0000256" key="1">
    <source>
        <dbReference type="SAM" id="Phobius"/>
    </source>
</evidence>
<feature type="transmembrane region" description="Helical" evidence="1">
    <location>
        <begin position="6"/>
        <end position="26"/>
    </location>
</feature>
<evidence type="ECO:0000313" key="3">
    <source>
        <dbReference type="Proteomes" id="UP000014977"/>
    </source>
</evidence>
<dbReference type="EMBL" id="ATHJ01000092">
    <property type="protein sequence ID" value="EPR39109.1"/>
    <property type="molecule type" value="Genomic_DNA"/>
</dbReference>
<dbReference type="SUPFAM" id="SSF48452">
    <property type="entry name" value="TPR-like"/>
    <property type="match status" value="1"/>
</dbReference>
<dbReference type="OrthoDB" id="9783085at2"/>
<organism evidence="2 3">
    <name type="scientific">Desulfococcus multivorans DSM 2059</name>
    <dbReference type="NCBI Taxonomy" id="1121405"/>
    <lineage>
        <taxon>Bacteria</taxon>
        <taxon>Pseudomonadati</taxon>
        <taxon>Thermodesulfobacteriota</taxon>
        <taxon>Desulfobacteria</taxon>
        <taxon>Desulfobacterales</taxon>
        <taxon>Desulfococcaceae</taxon>
        <taxon>Desulfococcus</taxon>
    </lineage>
</organism>
<accession>S7UXY4</accession>
<keyword evidence="1" id="KW-0472">Membrane</keyword>